<dbReference type="Proteomes" id="UP000189229">
    <property type="component" value="Unassembled WGS sequence"/>
</dbReference>
<reference evidence="1 2" key="1">
    <citation type="submission" date="2017-02" db="EMBL/GenBank/DDBJ databases">
        <title>Complete genome sequences of Mycobacterium kansasii strains isolated from rhesus macaques.</title>
        <authorList>
            <person name="Panda A."/>
            <person name="Nagaraj S."/>
            <person name="Zhao X."/>
            <person name="Tettelin H."/>
            <person name="Detolla L.J."/>
        </authorList>
    </citation>
    <scope>NUCLEOTIDE SEQUENCE [LARGE SCALE GENOMIC DNA]</scope>
    <source>
        <strain evidence="1 2">11-3813</strain>
    </source>
</reference>
<dbReference type="AlphaFoldDB" id="A0A1V3WFK8"/>
<proteinExistence type="predicted"/>
<gene>
    <name evidence="1" type="ORF">BZL30_8494</name>
</gene>
<evidence type="ECO:0000313" key="1">
    <source>
        <dbReference type="EMBL" id="OOK65568.1"/>
    </source>
</evidence>
<name>A0A1V3WFK8_MYCKA</name>
<dbReference type="EMBL" id="MVBM01000010">
    <property type="protein sequence ID" value="OOK65568.1"/>
    <property type="molecule type" value="Genomic_DNA"/>
</dbReference>
<accession>A0A1V3WFK8</accession>
<sequence>MVCDSPGACVPVVKVVAPGLSLSSVASPMRTPLQEVG</sequence>
<protein>
    <submittedName>
        <fullName evidence="1">Uncharacterized protein</fullName>
    </submittedName>
</protein>
<evidence type="ECO:0000313" key="2">
    <source>
        <dbReference type="Proteomes" id="UP000189229"/>
    </source>
</evidence>
<organism evidence="1 2">
    <name type="scientific">Mycobacterium kansasii</name>
    <dbReference type="NCBI Taxonomy" id="1768"/>
    <lineage>
        <taxon>Bacteria</taxon>
        <taxon>Bacillati</taxon>
        <taxon>Actinomycetota</taxon>
        <taxon>Actinomycetes</taxon>
        <taxon>Mycobacteriales</taxon>
        <taxon>Mycobacteriaceae</taxon>
        <taxon>Mycobacterium</taxon>
    </lineage>
</organism>
<comment type="caution">
    <text evidence="1">The sequence shown here is derived from an EMBL/GenBank/DDBJ whole genome shotgun (WGS) entry which is preliminary data.</text>
</comment>